<feature type="transmembrane region" description="Helical" evidence="1">
    <location>
        <begin position="17"/>
        <end position="36"/>
    </location>
</feature>
<name>A0ABZ0NPY3_CERBT</name>
<dbReference type="GeneID" id="90644219"/>
<gene>
    <name evidence="2" type="ORF">RHO25_006152</name>
</gene>
<organism evidence="2 3">
    <name type="scientific">Cercospora beticola</name>
    <name type="common">Sugarbeet leaf spot fungus</name>
    <dbReference type="NCBI Taxonomy" id="122368"/>
    <lineage>
        <taxon>Eukaryota</taxon>
        <taxon>Fungi</taxon>
        <taxon>Dikarya</taxon>
        <taxon>Ascomycota</taxon>
        <taxon>Pezizomycotina</taxon>
        <taxon>Dothideomycetes</taxon>
        <taxon>Dothideomycetidae</taxon>
        <taxon>Mycosphaerellales</taxon>
        <taxon>Mycosphaerellaceae</taxon>
        <taxon>Cercospora</taxon>
    </lineage>
</organism>
<keyword evidence="1" id="KW-0812">Transmembrane</keyword>
<dbReference type="EMBL" id="CP134187">
    <property type="protein sequence ID" value="WPB01526.1"/>
    <property type="molecule type" value="Genomic_DNA"/>
</dbReference>
<keyword evidence="3" id="KW-1185">Reference proteome</keyword>
<keyword evidence="1" id="KW-0472">Membrane</keyword>
<evidence type="ECO:0000313" key="3">
    <source>
        <dbReference type="Proteomes" id="UP001302367"/>
    </source>
</evidence>
<proteinExistence type="predicted"/>
<protein>
    <submittedName>
        <fullName evidence="2">Uncharacterized protein</fullName>
    </submittedName>
</protein>
<dbReference type="Proteomes" id="UP001302367">
    <property type="component" value="Chromosome 4"/>
</dbReference>
<accession>A0ABZ0NPY3</accession>
<evidence type="ECO:0000313" key="2">
    <source>
        <dbReference type="EMBL" id="WPB01526.1"/>
    </source>
</evidence>
<reference evidence="2 3" key="1">
    <citation type="submission" date="2023-09" db="EMBL/GenBank/DDBJ databases">
        <title>Complete-Gapless Cercospora beticola genome.</title>
        <authorList>
            <person name="Wyatt N.A."/>
            <person name="Spanner R.E."/>
            <person name="Bolton M.D."/>
        </authorList>
    </citation>
    <scope>NUCLEOTIDE SEQUENCE [LARGE SCALE GENOMIC DNA]</scope>
    <source>
        <strain evidence="2">Cb09-40</strain>
    </source>
</reference>
<dbReference type="RefSeq" id="XP_065458818.1">
    <property type="nucleotide sequence ID" value="XM_065602746.1"/>
</dbReference>
<keyword evidence="1" id="KW-1133">Transmembrane helix</keyword>
<sequence>MSEVDAAATEADCHGPLWFLFVLCLTSFCAKPLEWLHNFKQRREEKKYAGMATSSPFSV</sequence>
<evidence type="ECO:0000256" key="1">
    <source>
        <dbReference type="SAM" id="Phobius"/>
    </source>
</evidence>